<dbReference type="InterPro" id="IPR019108">
    <property type="entry name" value="Caa3_assmbl_CtaG-rel"/>
</dbReference>
<gene>
    <name evidence="8" type="ORF">ACFQ3U_15840</name>
</gene>
<protein>
    <submittedName>
        <fullName evidence="8">Cytochrome c oxidase assembly protein</fullName>
    </submittedName>
</protein>
<keyword evidence="9" id="KW-1185">Reference proteome</keyword>
<feature type="transmembrane region" description="Helical" evidence="6">
    <location>
        <begin position="261"/>
        <end position="279"/>
    </location>
</feature>
<feature type="transmembrane region" description="Helical" evidence="6">
    <location>
        <begin position="368"/>
        <end position="388"/>
    </location>
</feature>
<sequence>MPRFIRVIAPAVLLAATLAAVFWGLAIGGAANERALADPGTVVRIGIPLLRTVVNIAVAGLVGSLVMAVWAFSAERREYRIALDVAAGSAAVLTVASGATLIFTYSDLASMPFSASPAFGAGLAQFVTEVELGQLWLWELLIAAVTTVFAFAVRGRKLTLLVLVLALFTTLPLAQQGHAAGASGHSQAVNSLLVHLVGAAVWLGGLMVLIFISNSVKRDRLALLVSRYSGIALIAFIAVSASGIVSAWLRIGTFDALFGTGYGKLVVLKAIALVGLGAFGAAHRQRLIPRIATSDRGARVFAWFVVAELALMGLASGIAGALGRTATPVPLEPADEAIGASPAEILTGDPLPPELTPMSYVTEWKFDLAWGLVAFFGIAFYLAGVIRLKRRGDSWPVGRTIAWVLGMLFLFYSTNGALNAYEQYLFSVHMLGHMMFTMLIPLVLVLGAPVTLLLRAVDKRNDGSWGTREWVMWGLQTPWSKFVTNPVVAAAIFVGSLWVFYFSPILRWATSEHLGHQWMIIHFLISGYLFSLTMIGVDPVPNRAPYPLRLVILFATMASHAFFGVTIMTGDSLFLSDWFGAMGRTWGADPLADQATGGGIAWGIGELPTLALALVVAVQWSRSDTKEQKRKDRAEDRSGDSQLEAYNAMLAAQAERDAKLDAKRDATP</sequence>
<feature type="transmembrane region" description="Helical" evidence="6">
    <location>
        <begin position="300"/>
        <end position="322"/>
    </location>
</feature>
<feature type="transmembrane region" description="Helical" evidence="6">
    <location>
        <begin position="600"/>
        <end position="621"/>
    </location>
</feature>
<evidence type="ECO:0000256" key="1">
    <source>
        <dbReference type="ARBA" id="ARBA00004651"/>
    </source>
</evidence>
<feature type="transmembrane region" description="Helical" evidence="6">
    <location>
        <begin position="160"/>
        <end position="180"/>
    </location>
</feature>
<comment type="caution">
    <text evidence="8">The sequence shown here is derived from an EMBL/GenBank/DDBJ whole genome shotgun (WGS) entry which is preliminary data.</text>
</comment>
<dbReference type="InterPro" id="IPR008457">
    <property type="entry name" value="Cu-R_CopD_dom"/>
</dbReference>
<evidence type="ECO:0000256" key="6">
    <source>
        <dbReference type="SAM" id="Phobius"/>
    </source>
</evidence>
<feature type="transmembrane region" description="Helical" evidence="6">
    <location>
        <begin position="400"/>
        <end position="418"/>
    </location>
</feature>
<accession>A0ABW3TSJ9</accession>
<keyword evidence="4 6" id="KW-1133">Transmembrane helix</keyword>
<dbReference type="Pfam" id="PF09678">
    <property type="entry name" value="Caa3_CtaG"/>
    <property type="match status" value="1"/>
</dbReference>
<keyword evidence="5 6" id="KW-0472">Membrane</keyword>
<comment type="subcellular location">
    <subcellularLocation>
        <location evidence="1">Cell membrane</location>
        <topology evidence="1">Multi-pass membrane protein</topology>
    </subcellularLocation>
</comment>
<dbReference type="PANTHER" id="PTHR34820:SF4">
    <property type="entry name" value="INNER MEMBRANE PROTEIN YEBZ"/>
    <property type="match status" value="1"/>
</dbReference>
<feature type="transmembrane region" description="Helical" evidence="6">
    <location>
        <begin position="482"/>
        <end position="503"/>
    </location>
</feature>
<evidence type="ECO:0000256" key="3">
    <source>
        <dbReference type="ARBA" id="ARBA00022692"/>
    </source>
</evidence>
<feature type="transmembrane region" description="Helical" evidence="6">
    <location>
        <begin position="135"/>
        <end position="153"/>
    </location>
</feature>
<feature type="transmembrane region" description="Helical" evidence="6">
    <location>
        <begin position="85"/>
        <end position="105"/>
    </location>
</feature>
<dbReference type="InterPro" id="IPR032694">
    <property type="entry name" value="CopC/D"/>
</dbReference>
<name>A0ABW3TSJ9_9MICO</name>
<reference evidence="9" key="1">
    <citation type="journal article" date="2019" name="Int. J. Syst. Evol. Microbiol.">
        <title>The Global Catalogue of Microorganisms (GCM) 10K type strain sequencing project: providing services to taxonomists for standard genome sequencing and annotation.</title>
        <authorList>
            <consortium name="The Broad Institute Genomics Platform"/>
            <consortium name="The Broad Institute Genome Sequencing Center for Infectious Disease"/>
            <person name="Wu L."/>
            <person name="Ma J."/>
        </authorList>
    </citation>
    <scope>NUCLEOTIDE SEQUENCE [LARGE SCALE GENOMIC DNA]</scope>
    <source>
        <strain evidence="9">CCUG 50213</strain>
    </source>
</reference>
<organism evidence="8 9">
    <name type="scientific">Leucobacter albus</name>
    <dbReference type="NCBI Taxonomy" id="272210"/>
    <lineage>
        <taxon>Bacteria</taxon>
        <taxon>Bacillati</taxon>
        <taxon>Actinomycetota</taxon>
        <taxon>Actinomycetes</taxon>
        <taxon>Micrococcales</taxon>
        <taxon>Microbacteriaceae</taxon>
        <taxon>Leucobacter</taxon>
    </lineage>
</organism>
<feature type="transmembrane region" description="Helical" evidence="6">
    <location>
        <begin position="228"/>
        <end position="249"/>
    </location>
</feature>
<proteinExistence type="predicted"/>
<evidence type="ECO:0000313" key="8">
    <source>
        <dbReference type="EMBL" id="MFD1203365.1"/>
    </source>
</evidence>
<dbReference type="EMBL" id="JBHTLY010000012">
    <property type="protein sequence ID" value="MFD1203365.1"/>
    <property type="molecule type" value="Genomic_DNA"/>
</dbReference>
<dbReference type="PANTHER" id="PTHR34820">
    <property type="entry name" value="INNER MEMBRANE PROTEIN YEBZ"/>
    <property type="match status" value="1"/>
</dbReference>
<evidence type="ECO:0000259" key="7">
    <source>
        <dbReference type="Pfam" id="PF05425"/>
    </source>
</evidence>
<feature type="transmembrane region" description="Helical" evidence="6">
    <location>
        <begin position="515"/>
        <end position="536"/>
    </location>
</feature>
<evidence type="ECO:0000256" key="4">
    <source>
        <dbReference type="ARBA" id="ARBA00022989"/>
    </source>
</evidence>
<keyword evidence="3 6" id="KW-0812">Transmembrane</keyword>
<dbReference type="Proteomes" id="UP001597181">
    <property type="component" value="Unassembled WGS sequence"/>
</dbReference>
<feature type="transmembrane region" description="Helical" evidence="6">
    <location>
        <begin position="430"/>
        <end position="454"/>
    </location>
</feature>
<evidence type="ECO:0000256" key="5">
    <source>
        <dbReference type="ARBA" id="ARBA00023136"/>
    </source>
</evidence>
<keyword evidence="2" id="KW-1003">Cell membrane</keyword>
<evidence type="ECO:0000313" key="9">
    <source>
        <dbReference type="Proteomes" id="UP001597181"/>
    </source>
</evidence>
<feature type="transmembrane region" description="Helical" evidence="6">
    <location>
        <begin position="53"/>
        <end position="73"/>
    </location>
</feature>
<evidence type="ECO:0000256" key="2">
    <source>
        <dbReference type="ARBA" id="ARBA00022475"/>
    </source>
</evidence>
<feature type="domain" description="Copper resistance protein D" evidence="7">
    <location>
        <begin position="224"/>
        <end position="322"/>
    </location>
</feature>
<dbReference type="Pfam" id="PF05425">
    <property type="entry name" value="CopD"/>
    <property type="match status" value="1"/>
</dbReference>
<feature type="transmembrane region" description="Helical" evidence="6">
    <location>
        <begin position="192"/>
        <end position="216"/>
    </location>
</feature>
<feature type="transmembrane region" description="Helical" evidence="6">
    <location>
        <begin position="548"/>
        <end position="568"/>
    </location>
</feature>
<dbReference type="RefSeq" id="WP_343960306.1">
    <property type="nucleotide sequence ID" value="NZ_BAAAKZ010000007.1"/>
</dbReference>